<keyword evidence="3" id="KW-1185">Reference proteome</keyword>
<dbReference type="Proteomes" id="UP000837932">
    <property type="component" value="Unassembled WGS sequence"/>
</dbReference>
<gene>
    <name evidence="2" type="ORF">EMA8858_02800</name>
</gene>
<feature type="transmembrane region" description="Helical" evidence="1">
    <location>
        <begin position="244"/>
        <end position="262"/>
    </location>
</feature>
<dbReference type="RefSeq" id="WP_238807220.1">
    <property type="nucleotide sequence ID" value="NZ_CAKLPY010000002.1"/>
</dbReference>
<evidence type="ECO:0000313" key="2">
    <source>
        <dbReference type="EMBL" id="CAH0996667.1"/>
    </source>
</evidence>
<dbReference type="EMBL" id="CAKLPY010000002">
    <property type="protein sequence ID" value="CAH0996667.1"/>
    <property type="molecule type" value="Genomic_DNA"/>
</dbReference>
<feature type="transmembrane region" description="Helical" evidence="1">
    <location>
        <begin position="82"/>
        <end position="102"/>
    </location>
</feature>
<evidence type="ECO:0000313" key="3">
    <source>
        <dbReference type="Proteomes" id="UP000837932"/>
    </source>
</evidence>
<evidence type="ECO:0000256" key="1">
    <source>
        <dbReference type="SAM" id="Phobius"/>
    </source>
</evidence>
<accession>A0ABM9ASI4</accession>
<feature type="transmembrane region" description="Helical" evidence="1">
    <location>
        <begin position="15"/>
        <end position="33"/>
    </location>
</feature>
<keyword evidence="1" id="KW-0472">Membrane</keyword>
<comment type="caution">
    <text evidence="2">The sequence shown here is derived from an EMBL/GenBank/DDBJ whole genome shotgun (WGS) entry which is preliminary data.</text>
</comment>
<reference evidence="2" key="1">
    <citation type="submission" date="2021-12" db="EMBL/GenBank/DDBJ databases">
        <authorList>
            <person name="Rodrigo-Torres L."/>
            <person name="Arahal R. D."/>
            <person name="Lucena T."/>
        </authorList>
    </citation>
    <scope>NUCLEOTIDE SEQUENCE</scope>
    <source>
        <strain evidence="2">CECT 8858</strain>
    </source>
</reference>
<keyword evidence="1" id="KW-1133">Transmembrane helix</keyword>
<sequence length="264" mass="30076">MKNISIWASKNSKKAIGLIILIELLKAIFGIIIGNELLPVLSIPMIELVVLLIVFFVSYWQINDEYQVLELNKNNRYSFRVFKTATVFLCTFLLSILVGNYFKRVDYRIDSQWNSYAGVTTKKDSVNVAESLSFFEKVIQQKHNFETNTQKLSNKISKTQTNDTGKRVGYVLLFMLSLILTYFGAVLSCSLACSSYGFFAILAFLLTLGILSGGFYFLIKSFRKTIKTSKEMTHEEKKKERKKFFTIWGVVTAIIALLIVIANA</sequence>
<feature type="transmembrane region" description="Helical" evidence="1">
    <location>
        <begin position="197"/>
        <end position="219"/>
    </location>
</feature>
<name>A0ABM9ASI4_9BACT</name>
<proteinExistence type="predicted"/>
<keyword evidence="1" id="KW-0812">Transmembrane</keyword>
<protein>
    <submittedName>
        <fullName evidence="2">Uncharacterized protein</fullName>
    </submittedName>
</protein>
<feature type="transmembrane region" description="Helical" evidence="1">
    <location>
        <begin position="168"/>
        <end position="185"/>
    </location>
</feature>
<organism evidence="2 3">
    <name type="scientific">Emticicia aquatica</name>
    <dbReference type="NCBI Taxonomy" id="1681835"/>
    <lineage>
        <taxon>Bacteria</taxon>
        <taxon>Pseudomonadati</taxon>
        <taxon>Bacteroidota</taxon>
        <taxon>Cytophagia</taxon>
        <taxon>Cytophagales</taxon>
        <taxon>Leadbetterellaceae</taxon>
        <taxon>Emticicia</taxon>
    </lineage>
</organism>
<feature type="transmembrane region" description="Helical" evidence="1">
    <location>
        <begin position="40"/>
        <end position="62"/>
    </location>
</feature>